<organism evidence="1 2">
    <name type="scientific">Rickettsia asiatica</name>
    <dbReference type="NCBI Taxonomy" id="238800"/>
    <lineage>
        <taxon>Bacteria</taxon>
        <taxon>Pseudomonadati</taxon>
        <taxon>Pseudomonadota</taxon>
        <taxon>Alphaproteobacteria</taxon>
        <taxon>Rickettsiales</taxon>
        <taxon>Rickettsiaceae</taxon>
        <taxon>Rickettsieae</taxon>
        <taxon>Rickettsia</taxon>
        <taxon>spotted fever group</taxon>
    </lineage>
</organism>
<dbReference type="RefSeq" id="WP_232049173.1">
    <property type="nucleotide sequence ID" value="NZ_AP019563.1"/>
</dbReference>
<evidence type="ECO:0000313" key="1">
    <source>
        <dbReference type="EMBL" id="BBJ31969.1"/>
    </source>
</evidence>
<dbReference type="KEGG" id="ras:RAS_10780"/>
<dbReference type="EMBL" id="AP019563">
    <property type="protein sequence ID" value="BBJ31969.1"/>
    <property type="molecule type" value="Genomic_DNA"/>
</dbReference>
<evidence type="ECO:0000313" key="2">
    <source>
        <dbReference type="Proteomes" id="UP000321183"/>
    </source>
</evidence>
<dbReference type="Proteomes" id="UP000321183">
    <property type="component" value="Chromosome"/>
</dbReference>
<protein>
    <submittedName>
        <fullName evidence="1">Uncharacterized protein</fullName>
    </submittedName>
</protein>
<sequence>MTGLCTMYAKHLNGKVNTVKNQREINEYFVGPKGLGNVNGWDASIDKYPEKGGGGYALYDYSKVVAAYEPVYEVLGFMQISSLKLKL</sequence>
<reference evidence="1 2" key="1">
    <citation type="submission" date="2019-04" db="EMBL/GenBank/DDBJ databases">
        <title>Draft genome sequence of Rickettsia asiatica Maytaro1284.</title>
        <authorList>
            <person name="Thu M."/>
            <person name="Qiu Y."/>
            <person name="Nakao R."/>
        </authorList>
    </citation>
    <scope>NUCLEOTIDE SEQUENCE [LARGE SCALE GENOMIC DNA]</scope>
    <source>
        <strain evidence="1 2">Maytaro1284</strain>
    </source>
</reference>
<accession>A0A510GD74</accession>
<dbReference type="Gene3D" id="3.20.20.80">
    <property type="entry name" value="Glycosidases"/>
    <property type="match status" value="1"/>
</dbReference>
<name>A0A510GD74_9RICK</name>
<gene>
    <name evidence="1" type="ORF">RAS_10780</name>
</gene>
<proteinExistence type="predicted"/>
<keyword evidence="2" id="KW-1185">Reference proteome</keyword>
<dbReference type="AlphaFoldDB" id="A0A510GD74"/>